<organism evidence="2 3">
    <name type="scientific">Kineococcus halophytocola</name>
    <dbReference type="NCBI Taxonomy" id="3234027"/>
    <lineage>
        <taxon>Bacteria</taxon>
        <taxon>Bacillati</taxon>
        <taxon>Actinomycetota</taxon>
        <taxon>Actinomycetes</taxon>
        <taxon>Kineosporiales</taxon>
        <taxon>Kineosporiaceae</taxon>
        <taxon>Kineococcus</taxon>
    </lineage>
</organism>
<reference evidence="2 3" key="1">
    <citation type="submission" date="2024-07" db="EMBL/GenBank/DDBJ databases">
        <authorList>
            <person name="Thanompreechachai J."/>
            <person name="Duangmal K."/>
        </authorList>
    </citation>
    <scope>NUCLEOTIDE SEQUENCE [LARGE SCALE GENOMIC DNA]</scope>
    <source>
        <strain evidence="2 3">LSe6-4</strain>
    </source>
</reference>
<gene>
    <name evidence="2" type="ORF">AB2L27_12020</name>
</gene>
<dbReference type="Proteomes" id="UP001565927">
    <property type="component" value="Unassembled WGS sequence"/>
</dbReference>
<proteinExistence type="predicted"/>
<evidence type="ECO:0000313" key="3">
    <source>
        <dbReference type="Proteomes" id="UP001565927"/>
    </source>
</evidence>
<protein>
    <submittedName>
        <fullName evidence="2">Type IV toxin-antitoxin system AbiEi family antitoxin domain-containing protein</fullName>
    </submittedName>
</protein>
<evidence type="ECO:0000259" key="1">
    <source>
        <dbReference type="Pfam" id="PF13338"/>
    </source>
</evidence>
<dbReference type="InterPro" id="IPR025159">
    <property type="entry name" value="AbiEi_N"/>
</dbReference>
<dbReference type="EMBL" id="JBGFTU010000012">
    <property type="protein sequence ID" value="MEZ0165485.1"/>
    <property type="molecule type" value="Genomic_DNA"/>
</dbReference>
<comment type="caution">
    <text evidence="2">The sequence shown here is derived from an EMBL/GenBank/DDBJ whole genome shotgun (WGS) entry which is preliminary data.</text>
</comment>
<evidence type="ECO:0000313" key="2">
    <source>
        <dbReference type="EMBL" id="MEZ0165485.1"/>
    </source>
</evidence>
<sequence length="197" mass="21547">MPTARDTQRQVRATAYRQAGYITARQALELGLTYQAQKYHADHGNWVRVARGIYRLRDWPSTVEDAYVLWSLWSGGRGVLSHATALAVHDLGVLDPGHVHLTVPPGFRAQHPVVVTTAAVLPATDVEQREAYRVTTPLRTLLDVAAAADTTQEAVTDVVADALDRGVVTAGRLRRRIDEAGERAALRVERALGAVAR</sequence>
<accession>A0ABV4H4V8</accession>
<feature type="domain" description="AbiEi antitoxin N-terminal" evidence="1">
    <location>
        <begin position="10"/>
        <end position="56"/>
    </location>
</feature>
<dbReference type="Pfam" id="PF13338">
    <property type="entry name" value="AbiEi_4"/>
    <property type="match status" value="1"/>
</dbReference>
<dbReference type="RefSeq" id="WP_370441709.1">
    <property type="nucleotide sequence ID" value="NZ_JBGFTU010000012.1"/>
</dbReference>
<name>A0ABV4H4V8_9ACTN</name>
<keyword evidence="3" id="KW-1185">Reference proteome</keyword>